<dbReference type="RefSeq" id="WP_208650918.1">
    <property type="nucleotide sequence ID" value="NZ_CP036528.1"/>
</dbReference>
<evidence type="ECO:0000313" key="1">
    <source>
        <dbReference type="EMBL" id="QBK24647.1"/>
    </source>
</evidence>
<name>A0A4P6UQ51_9BACL</name>
<accession>A0A4P6UQ51</accession>
<dbReference type="Pfam" id="PF10974">
    <property type="entry name" value="DUF2804"/>
    <property type="match status" value="1"/>
</dbReference>
<keyword evidence="2" id="KW-1185">Reference proteome</keyword>
<dbReference type="InterPro" id="IPR021243">
    <property type="entry name" value="DUF2804"/>
</dbReference>
<proteinExistence type="predicted"/>
<organism evidence="1 2">
    <name type="scientific">Ureibacillus thermophilus</name>
    <dbReference type="NCBI Taxonomy" id="367743"/>
    <lineage>
        <taxon>Bacteria</taxon>
        <taxon>Bacillati</taxon>
        <taxon>Bacillota</taxon>
        <taxon>Bacilli</taxon>
        <taxon>Bacillales</taxon>
        <taxon>Caryophanaceae</taxon>
        <taxon>Ureibacillus</taxon>
    </lineage>
</organism>
<protein>
    <submittedName>
        <fullName evidence="1">DUF2804 domain-containing protein</fullName>
    </submittedName>
</protein>
<gene>
    <name evidence="1" type="ORF">DKZ56_01245</name>
</gene>
<reference evidence="1 2" key="1">
    <citation type="submission" date="2019-02" db="EMBL/GenBank/DDBJ databases">
        <title>Ureibacillus thermophilus.</title>
        <authorList>
            <person name="Sunny J.S."/>
            <person name="Natarajan A."/>
            <person name="Saleena L.M."/>
        </authorList>
    </citation>
    <scope>NUCLEOTIDE SEQUENCE [LARGE SCALE GENOMIC DNA]</scope>
    <source>
        <strain evidence="1 2">LM102</strain>
    </source>
</reference>
<dbReference type="PANTHER" id="PTHR35868:SF3">
    <property type="entry name" value="DUF2804 DOMAIN-CONTAINING PROTEIN"/>
    <property type="match status" value="1"/>
</dbReference>
<evidence type="ECO:0000313" key="2">
    <source>
        <dbReference type="Proteomes" id="UP000291151"/>
    </source>
</evidence>
<dbReference type="AlphaFoldDB" id="A0A4P6UQ51"/>
<dbReference type="PANTHER" id="PTHR35868">
    <property type="entry name" value="DUF2804 DOMAIN-CONTAINING PROTEIN-RELATED"/>
    <property type="match status" value="1"/>
</dbReference>
<dbReference type="Proteomes" id="UP000291151">
    <property type="component" value="Chromosome"/>
</dbReference>
<sequence length="342" mass="39970">MVQHAEREIYEWTPLCDKKGNLNPAAIGYARKPIIDCNLSGHFMRKKKWNYWCCYGEDILFSVTICHLDYAVTCFVYFLEYETQRFFEKTVTIPLGVVKKIKMPTRVLEPVRFTSNEINVNISHLQNQTLMVVSCDNFDNEPLNVNLKIIHPADDESLNVVVPWNRQTFQFTAKHHILPTKGFVKLGNKRYEFQEEECFSVLDFGRGVWPREVVWNWANASQRIRNHRVGLNFGGKWTDGTGMTENAVFIDGKMTKIHEDVIFEYDRSNFKKPWYVTTKFSDTVMLTFHPFFERVAKTDLKLVQSEVHQLVGYYSGKVKLEDGSVLEIQQMLGCIEEHVAKW</sequence>
<dbReference type="KEGG" id="uth:DKZ56_01245"/>
<dbReference type="EMBL" id="CP036528">
    <property type="protein sequence ID" value="QBK24647.1"/>
    <property type="molecule type" value="Genomic_DNA"/>
</dbReference>